<name>A0A977PJV0_9CREN</name>
<sequence length="1223" mass="140566">MYAEYRGACPVCGGPISDERLSKGLPCKMCLPKEEMLEIALKELERKYPNSPYIKYKKLMEEVRKLESAFKEVTRSVFWSAQRAWAIRALRGESFSIIAPTGMGKSTFGAAITSYLAGKGRGKAYIVVPTTPLVEMMAKKVQPFADLFNLRLVYVHSKLSPSVKKEMEKKFEEGEFDILITTSRFLINRLEQLRRFKYSIIFVDDVDSVLKSPKNVDRLLLLLGLEEDDIQELFEITNKERRLIAYLTRTNDPERRKEFLEELEEARRKVEEMKKKVSGILIVSSATGRVRTDRVRLFKTLLGFEPGGGGEGVRNVVDSYTKRKELVELVRLLGKGGLVYVPVDEGVEGARKVVEALNEEGIKAALVTSENTKSIEEFERGEVEVLVGVATHYGVLVRGIDLPHVIRYAVFKGVPRLKFKLRLEEPSPMTIYRILSIAVELMEDEELERLYAKIRGWMKRLSPQAIKTLEERLKEGKVETQAEKDFYEAFLKVRELARSEEFLRRIEESGELEVRVEEGEAYLLVPDSATYLQASGRTSRLYAGGVTKGLSVIIVDSEPLFRGLRKRLRWVIDEWVEFESLDLQKLLKEIDEDRKKVLKVMRGELTAEEVKKLLKTVLLIVESPNKARTITNFFGRPSVRNVGGARVYEISIGDKLLYVAASGGHTYDLVGESDPLCVAQEGEECLYYGVYGTGKTVLTSIKRCMVCGTQFSEDSERCIRCSSPFLKNSRDVIEGLRLIAEEVDEVLIGTDPDTEGEKIGWDVANLLRPFSKKMRRVEFHEVTKRAILEAIEGAREFDMHLVEAQMMRRVEDRLIGFTLSPKLWLDFWPKFCKEHIGNNCLISRNLSAGRVQTPVLGWVIERYEEYLRSKKRFYIIYFGEDWSESFPEDLFGGRPSRKDLMLTEVVVKYLEEREEELKPRPPFTTDSMLEEANERLRMGAEETMRIAQDLFEMGFITYHRTDSTRVSDVGIAIAKEWIANNFGEEEFVPRRWGEGGAHEAIRPTRPLTADDLRKMIEEGLITTPKQLTRRHFALYSLIFQRFMASQMREAKVKYLKFEVTLGDFENVKVEKEVPIEVTEEGFLKVYPIVRIVQPIPEGTYKVKKVIITTRHATPLYTQADLIKLMKERGLGRPSTYAKIVETLLQRRYIMESKNVRKLIPTKKGRAVYQYLTSKYPKLVSEERTRELEKTMDEIAEGKRSYWEVVRGVIEETKKIPVEGSPLD</sequence>
<dbReference type="Pfam" id="PF00270">
    <property type="entry name" value="DEAD"/>
    <property type="match status" value="1"/>
</dbReference>
<comment type="subcellular location">
    <subcellularLocation>
        <location evidence="1 14">Cytoplasm</location>
    </subcellularLocation>
</comment>
<dbReference type="PRINTS" id="PR00417">
    <property type="entry name" value="PRTPISMRASEI"/>
</dbReference>
<feature type="active site" description="O-(5'-phospho-DNA)-tyrosine intermediate" evidence="14">
    <location>
        <position position="958"/>
    </location>
</feature>
<evidence type="ECO:0000256" key="15">
    <source>
        <dbReference type="RuleBase" id="RU004026"/>
    </source>
</evidence>
<dbReference type="GO" id="GO:0003677">
    <property type="term" value="F:DNA binding"/>
    <property type="evidence" value="ECO:0007669"/>
    <property type="project" value="UniProtKB-UniRule"/>
</dbReference>
<dbReference type="InterPro" id="IPR013824">
    <property type="entry name" value="Topo_IA_cen_sub1"/>
</dbReference>
<keyword evidence="6 14" id="KW-0863">Zinc-finger</keyword>
<dbReference type="PROSITE" id="PS52039">
    <property type="entry name" value="TOPO_IA_2"/>
    <property type="match status" value="1"/>
</dbReference>
<dbReference type="GO" id="GO:0008270">
    <property type="term" value="F:zinc ion binding"/>
    <property type="evidence" value="ECO:0007669"/>
    <property type="project" value="UniProtKB-UniRule"/>
</dbReference>
<evidence type="ECO:0000256" key="13">
    <source>
        <dbReference type="ARBA" id="ARBA00049360"/>
    </source>
</evidence>
<dbReference type="InterPro" id="IPR011545">
    <property type="entry name" value="DEAD/DEAH_box_helicase_dom"/>
</dbReference>
<dbReference type="SUPFAM" id="SSF52540">
    <property type="entry name" value="P-loop containing nucleoside triphosphate hydrolases"/>
    <property type="match status" value="2"/>
</dbReference>
<dbReference type="SUPFAM" id="SSF56712">
    <property type="entry name" value="Prokaryotic type I DNA topoisomerase"/>
    <property type="match status" value="1"/>
</dbReference>
<dbReference type="GO" id="GO:0016787">
    <property type="term" value="F:hydrolase activity"/>
    <property type="evidence" value="ECO:0007669"/>
    <property type="project" value="UniProtKB-KW"/>
</dbReference>
<evidence type="ECO:0000256" key="6">
    <source>
        <dbReference type="ARBA" id="ARBA00022771"/>
    </source>
</evidence>
<dbReference type="PANTHER" id="PTHR43505">
    <property type="entry name" value="REVERSE GYRASE"/>
    <property type="match status" value="1"/>
</dbReference>
<dbReference type="InterPro" id="IPR003593">
    <property type="entry name" value="AAA+_ATPase"/>
</dbReference>
<feature type="domain" description="Toprim" evidence="16">
    <location>
        <begin position="616"/>
        <end position="782"/>
    </location>
</feature>
<evidence type="ECO:0000313" key="20">
    <source>
        <dbReference type="EMBL" id="UXD21272.1"/>
    </source>
</evidence>
<dbReference type="InterPro" id="IPR003602">
    <property type="entry name" value="Topo_IA_DNA-bd_dom"/>
</dbReference>
<dbReference type="Gene3D" id="3.40.50.140">
    <property type="match status" value="1"/>
</dbReference>
<keyword evidence="8 14" id="KW-0067">ATP-binding</keyword>
<dbReference type="Gene3D" id="1.10.460.10">
    <property type="entry name" value="Topoisomerase I, domain 2"/>
    <property type="match status" value="1"/>
</dbReference>
<dbReference type="InterPro" id="IPR013826">
    <property type="entry name" value="Topo_IA_cen_sub3"/>
</dbReference>
<dbReference type="HAMAP" id="MF_01125">
    <property type="entry name" value="Reverse_gyrase"/>
    <property type="match status" value="1"/>
</dbReference>
<dbReference type="Pfam" id="PF17915">
    <property type="entry name" value="zf_Rg"/>
    <property type="match status" value="1"/>
</dbReference>
<comment type="function">
    <text evidence="15">Modifies the topological state of DNA by introducing positive supercoils in an ATP-dependent process, increasing the linking number in steps of +1. Binds to single-stranded DNA, transiently cleaves and then rejoins the ends, introducing a positive supercoil in the process. The scissile phosphodiester is attacked by the catalytic tyrosine of the enzyme, resulting in the formation of a DNA-(5'-phosphotyrosyl)-enzyme intermediate. Involved in rewinding DNA strands in regions of the chromosome that have opened up to allow replication, transcription, DNA repair and/or for DNA protection.</text>
</comment>
<keyword evidence="4 14" id="KW-0479">Metal-binding</keyword>
<comment type="function">
    <text evidence="14">Modifies the topological state of DNA by introducing positive supercoils in an ATP-dependent process, increasing the linking number in steps of +1. Binds to single-stranded DNA, transiently cleaves and then rejoins the ends, introducing a positive supercoil in the process. The scissile phosphodiester is attacked by the catalytic tyrosine of the enzyme, resulting in the formation of a DNA-(5'-phosphotyrosyl)-enzyme intermediate. Probably involved in rewinding DNA strands in regions of the chromosome that have opened up to allow replication, transcription, DNA repair and/or for DNA protection.</text>
</comment>
<dbReference type="GO" id="GO:0005737">
    <property type="term" value="C:cytoplasm"/>
    <property type="evidence" value="ECO:0007669"/>
    <property type="project" value="UniProtKB-SubCell"/>
</dbReference>
<accession>A0A977PJV0</accession>
<evidence type="ECO:0000259" key="18">
    <source>
        <dbReference type="PROSITE" id="PS52036"/>
    </source>
</evidence>
<keyword evidence="11 14" id="KW-0413">Isomerase</keyword>
<evidence type="ECO:0000259" key="19">
    <source>
        <dbReference type="PROSITE" id="PS52039"/>
    </source>
</evidence>
<feature type="domain" description="RG N-terminal-type" evidence="18">
    <location>
        <begin position="1"/>
        <end position="38"/>
    </location>
</feature>
<feature type="domain" description="Helicase ATP-binding" evidence="17">
    <location>
        <begin position="86"/>
        <end position="243"/>
    </location>
</feature>
<dbReference type="Gene3D" id="1.10.290.10">
    <property type="entry name" value="Topoisomerase I, domain 4"/>
    <property type="match status" value="1"/>
</dbReference>
<dbReference type="InterPro" id="IPR005736">
    <property type="entry name" value="Reverse_gyrase"/>
</dbReference>
<dbReference type="PROSITE" id="PS51192">
    <property type="entry name" value="HELICASE_ATP_BIND_1"/>
    <property type="match status" value="1"/>
</dbReference>
<dbReference type="InterPro" id="IPR014001">
    <property type="entry name" value="Helicase_ATP-bd"/>
</dbReference>
<feature type="domain" description="Topo IA-type catalytic" evidence="19">
    <location>
        <begin position="798"/>
        <end position="1216"/>
    </location>
</feature>
<keyword evidence="10 14" id="KW-0238">DNA-binding</keyword>
<dbReference type="PROSITE" id="PS52037">
    <property type="entry name" value="ZF_RG_C"/>
    <property type="match status" value="1"/>
</dbReference>
<dbReference type="GO" id="GO:0006265">
    <property type="term" value="P:DNA topological change"/>
    <property type="evidence" value="ECO:0007669"/>
    <property type="project" value="UniProtKB-UniRule"/>
</dbReference>
<dbReference type="GO" id="GO:0008094">
    <property type="term" value="F:ATP-dependent activity, acting on DNA"/>
    <property type="evidence" value="ECO:0007669"/>
    <property type="project" value="UniProtKB-UniRule"/>
</dbReference>
<comment type="cofactor">
    <cofactor evidence="14">
        <name>Zn(2+)</name>
        <dbReference type="ChEBI" id="CHEBI:29105"/>
    </cofactor>
    <text evidence="14">Binds 1 or 2 zinc ions per subunit.</text>
</comment>
<gene>
    <name evidence="14" type="primary">rgy</name>
    <name evidence="20" type="ORF">IPA_02010</name>
</gene>
<dbReference type="InterPro" id="IPR006171">
    <property type="entry name" value="TOPRIM_dom"/>
</dbReference>
<dbReference type="Gene3D" id="3.40.50.300">
    <property type="entry name" value="P-loop containing nucleotide triphosphate hydrolases"/>
    <property type="match status" value="3"/>
</dbReference>
<dbReference type="SMART" id="SM00436">
    <property type="entry name" value="TOP1Bc"/>
    <property type="match status" value="1"/>
</dbReference>
<dbReference type="EMBL" id="CP006868">
    <property type="protein sequence ID" value="UXD21272.1"/>
    <property type="molecule type" value="Genomic_DNA"/>
</dbReference>
<comment type="similarity">
    <text evidence="12 14">In the N-terminal section; belongs to the DEAD box helicase family. DDVD subfamily.</text>
</comment>
<dbReference type="CDD" id="cd18798">
    <property type="entry name" value="SF2_C_reverse_gyrase"/>
    <property type="match status" value="1"/>
</dbReference>
<evidence type="ECO:0000259" key="17">
    <source>
        <dbReference type="PROSITE" id="PS51192"/>
    </source>
</evidence>
<dbReference type="GO" id="GO:0160097">
    <property type="term" value="F:reverse gyrase activity"/>
    <property type="evidence" value="ECO:0007669"/>
    <property type="project" value="UniProtKB-UniRule"/>
</dbReference>
<dbReference type="Pfam" id="PF01131">
    <property type="entry name" value="Topoisom_bac"/>
    <property type="match status" value="1"/>
</dbReference>
<dbReference type="InterPro" id="IPR013497">
    <property type="entry name" value="Topo_IA_cen"/>
</dbReference>
<dbReference type="Proteomes" id="UP001063698">
    <property type="component" value="Chromosome"/>
</dbReference>
<dbReference type="NCBIfam" id="TIGR01054">
    <property type="entry name" value="rgy"/>
    <property type="match status" value="1"/>
</dbReference>
<feature type="region of interest" description="Topoisomerase I" evidence="14">
    <location>
        <begin position="612"/>
        <end position="1223"/>
    </location>
</feature>
<dbReference type="Pfam" id="PF01751">
    <property type="entry name" value="Toprim"/>
    <property type="match status" value="1"/>
</dbReference>
<evidence type="ECO:0000256" key="9">
    <source>
        <dbReference type="ARBA" id="ARBA00023029"/>
    </source>
</evidence>
<dbReference type="CDD" id="cd00186">
    <property type="entry name" value="TOP1Ac"/>
    <property type="match status" value="1"/>
</dbReference>
<dbReference type="PROSITE" id="PS52036">
    <property type="entry name" value="ZF_RG_N"/>
    <property type="match status" value="1"/>
</dbReference>
<evidence type="ECO:0000256" key="8">
    <source>
        <dbReference type="ARBA" id="ARBA00022840"/>
    </source>
</evidence>
<dbReference type="EC" id="5.6.2.-" evidence="14"/>
<dbReference type="GO" id="GO:0006260">
    <property type="term" value="P:DNA replication"/>
    <property type="evidence" value="ECO:0007669"/>
    <property type="project" value="UniProtKB-UniRule"/>
</dbReference>
<evidence type="ECO:0000256" key="2">
    <source>
        <dbReference type="ARBA" id="ARBA00011245"/>
    </source>
</evidence>
<comment type="miscellaneous">
    <text evidence="14">This enzyme is the only unique feature of hyperthermophilic bacteria/archaea known and seems to be essential for adaptation to life at high temperatures. It may play a role in stabilization of DNA at high temperatures.</text>
</comment>
<dbReference type="InterPro" id="IPR003601">
    <property type="entry name" value="Topo_IA_2"/>
</dbReference>
<comment type="similarity">
    <text evidence="14">In the C-terminal section; belongs to the type IA topoisomerase family.</text>
</comment>
<reference evidence="20" key="1">
    <citation type="submission" date="2013-11" db="EMBL/GenBank/DDBJ databases">
        <title>Comparative genomics of Ignicoccus.</title>
        <authorList>
            <person name="Podar M."/>
        </authorList>
    </citation>
    <scope>NUCLEOTIDE SEQUENCE</scope>
    <source>
        <strain evidence="20">DSM 13166</strain>
    </source>
</reference>
<evidence type="ECO:0000256" key="14">
    <source>
        <dbReference type="HAMAP-Rule" id="MF_01125"/>
    </source>
</evidence>
<dbReference type="InterPro" id="IPR040569">
    <property type="entry name" value="Znf_Rg"/>
</dbReference>
<dbReference type="SMART" id="SM00382">
    <property type="entry name" value="AAA"/>
    <property type="match status" value="1"/>
</dbReference>
<feature type="binding site" evidence="14">
    <location>
        <position position="82"/>
    </location>
    <ligand>
        <name>ATP</name>
        <dbReference type="ChEBI" id="CHEBI:30616"/>
    </ligand>
</feature>
<evidence type="ECO:0000256" key="10">
    <source>
        <dbReference type="ARBA" id="ARBA00023125"/>
    </source>
</evidence>
<dbReference type="SMART" id="SM00437">
    <property type="entry name" value="TOP1Ac"/>
    <property type="match status" value="1"/>
</dbReference>
<dbReference type="GO" id="GO:0005524">
    <property type="term" value="F:ATP binding"/>
    <property type="evidence" value="ECO:0007669"/>
    <property type="project" value="UniProtKB-UniRule"/>
</dbReference>
<comment type="catalytic activity">
    <reaction evidence="13 14 15">
        <text>ATP + H2O = ADP + phosphate + H(+)</text>
        <dbReference type="Rhea" id="RHEA:13065"/>
        <dbReference type="ChEBI" id="CHEBI:15377"/>
        <dbReference type="ChEBI" id="CHEBI:15378"/>
        <dbReference type="ChEBI" id="CHEBI:30616"/>
        <dbReference type="ChEBI" id="CHEBI:43474"/>
        <dbReference type="ChEBI" id="CHEBI:456216"/>
    </reaction>
</comment>
<keyword evidence="14" id="KW-0378">Hydrolase</keyword>
<evidence type="ECO:0000256" key="4">
    <source>
        <dbReference type="ARBA" id="ARBA00022723"/>
    </source>
</evidence>
<keyword evidence="3 14" id="KW-0963">Cytoplasm</keyword>
<evidence type="ECO:0000256" key="5">
    <source>
        <dbReference type="ARBA" id="ARBA00022741"/>
    </source>
</evidence>
<evidence type="ECO:0000256" key="3">
    <source>
        <dbReference type="ARBA" id="ARBA00022490"/>
    </source>
</evidence>
<dbReference type="InterPro" id="IPR023405">
    <property type="entry name" value="Topo_IA_core_domain"/>
</dbReference>
<dbReference type="PANTHER" id="PTHR43505:SF1">
    <property type="entry name" value="REVERSE GYRASE"/>
    <property type="match status" value="1"/>
</dbReference>
<protein>
    <recommendedName>
        <fullName evidence="14 15">Reverse gyrase</fullName>
        <ecNumber evidence="14">5.6.2.-</ecNumber>
    </recommendedName>
</protein>
<evidence type="ECO:0000259" key="16">
    <source>
        <dbReference type="PROSITE" id="PS50880"/>
    </source>
</evidence>
<dbReference type="SMART" id="SM00493">
    <property type="entry name" value="TOPRIM"/>
    <property type="match status" value="1"/>
</dbReference>
<keyword evidence="21" id="KW-1185">Reference proteome</keyword>
<evidence type="ECO:0000256" key="1">
    <source>
        <dbReference type="ARBA" id="ARBA00004496"/>
    </source>
</evidence>
<dbReference type="Gene3D" id="2.60.510.20">
    <property type="match status" value="1"/>
</dbReference>
<dbReference type="PROSITE" id="PS50880">
    <property type="entry name" value="TOPRIM"/>
    <property type="match status" value="1"/>
</dbReference>
<organism evidence="20 21">
    <name type="scientific">Ignicoccus pacificus DSM 13166</name>
    <dbReference type="NCBI Taxonomy" id="940294"/>
    <lineage>
        <taxon>Archaea</taxon>
        <taxon>Thermoproteota</taxon>
        <taxon>Thermoprotei</taxon>
        <taxon>Desulfurococcales</taxon>
        <taxon>Desulfurococcaceae</taxon>
        <taxon>Ignicoccus</taxon>
    </lineage>
</organism>
<evidence type="ECO:0000313" key="21">
    <source>
        <dbReference type="Proteomes" id="UP001063698"/>
    </source>
</evidence>
<keyword evidence="7 14" id="KW-0862">Zinc</keyword>
<evidence type="ECO:0000256" key="7">
    <source>
        <dbReference type="ARBA" id="ARBA00022833"/>
    </source>
</evidence>
<dbReference type="SMART" id="SM00487">
    <property type="entry name" value="DEXDc"/>
    <property type="match status" value="1"/>
</dbReference>
<keyword evidence="9 14" id="KW-0799">Topoisomerase</keyword>
<comment type="subunit">
    <text evidence="2 14">Monomer.</text>
</comment>
<comment type="domain">
    <text evidence="14">Introduction of positive supercoils requires the cooperation of both domains. The helicase-like domain probably does not directly unwind DNA, but more likely acts by driving ATP-dependent conformational changes within the whole enzyme. A beta hairpin in the 'latch' region of the N-terminal domain plays a regulatory role in the enzyme, repressing topoisomerase activity in the absence of ATP and preventing the enzyme from acting as an ATP-independent relaxing enzyme; it also helps to coordinate nucleotide hydrolysis by the ATPase domain with the supercoiling activity of the topoisomerase domain.</text>
</comment>
<dbReference type="AlphaFoldDB" id="A0A977PJV0"/>
<keyword evidence="5 14" id="KW-0547">Nucleotide-binding</keyword>
<evidence type="ECO:0000256" key="12">
    <source>
        <dbReference type="ARBA" id="ARBA00043976"/>
    </source>
</evidence>
<dbReference type="InterPro" id="IPR027417">
    <property type="entry name" value="P-loop_NTPase"/>
</dbReference>
<dbReference type="KEGG" id="ipc:IPA_02010"/>
<evidence type="ECO:0000256" key="11">
    <source>
        <dbReference type="ARBA" id="ARBA00023235"/>
    </source>
</evidence>
<proteinExistence type="inferred from homology"/>